<evidence type="ECO:0000256" key="5">
    <source>
        <dbReference type="ARBA" id="ARBA00023136"/>
    </source>
</evidence>
<feature type="transmembrane region" description="Helical" evidence="6">
    <location>
        <begin position="262"/>
        <end position="283"/>
    </location>
</feature>
<dbReference type="AlphaFoldDB" id="A0A840YSZ4"/>
<sequence length="462" mass="48212">MGTLPAGSSNGSWRGDAMDPVGVTSVSSLDGGKMGLPRLLAEVVAPGSLIQGTMLSVVGAGGNRALQIGALLLVAHRFGPGGLVTVSAVILWSSILGLAIAPGFSLPLTGAVAGARARAERGIWPILFLVTAAILTVIVVAAVVWLSAGITAPGLNPACFAILLAVMASGFCIQAVTLAGLIAERAYWQAMLSSLLLGAGQMVAVVLAVDPATAAVCVAGGTLLVGAISAALLFWQTVARDRDAKARFTQWRVMLGRIPPSLIGSSVVEPTNLIVLTYIFTAARTPINTSVITVAQQWLSLLLFVPAIVNQVILPRLMHRVETGDLIGFRRQAWRIVGLNFALTLVPALALMIARSSLLSAYHLTGAEYPFVVLLCAGWFSALAFPFGTVLTGLGHFKFSAFGNIFWCVVFLTVSLLLVQRSTDGFAEARLSAYSAFLLFVSLATFARLRRLTSIVGGGGTS</sequence>
<evidence type="ECO:0000256" key="4">
    <source>
        <dbReference type="ARBA" id="ARBA00022989"/>
    </source>
</evidence>
<evidence type="ECO:0000256" key="3">
    <source>
        <dbReference type="ARBA" id="ARBA00022692"/>
    </source>
</evidence>
<dbReference type="PANTHER" id="PTHR30250:SF11">
    <property type="entry name" value="O-ANTIGEN TRANSPORTER-RELATED"/>
    <property type="match status" value="1"/>
</dbReference>
<feature type="transmembrane region" description="Helical" evidence="6">
    <location>
        <begin position="333"/>
        <end position="354"/>
    </location>
</feature>
<feature type="transmembrane region" description="Helical" evidence="6">
    <location>
        <begin position="89"/>
        <end position="114"/>
    </location>
</feature>
<name>A0A840YSZ4_9SPHN</name>
<dbReference type="Proteomes" id="UP000527143">
    <property type="component" value="Unassembled WGS sequence"/>
</dbReference>
<keyword evidence="4 6" id="KW-1133">Transmembrane helix</keyword>
<keyword evidence="8" id="KW-1185">Reference proteome</keyword>
<comment type="caution">
    <text evidence="7">The sequence shown here is derived from an EMBL/GenBank/DDBJ whole genome shotgun (WGS) entry which is preliminary data.</text>
</comment>
<evidence type="ECO:0000313" key="8">
    <source>
        <dbReference type="Proteomes" id="UP000527143"/>
    </source>
</evidence>
<feature type="transmembrane region" description="Helical" evidence="6">
    <location>
        <begin position="369"/>
        <end position="394"/>
    </location>
</feature>
<dbReference type="InterPro" id="IPR050833">
    <property type="entry name" value="Poly_Biosynth_Transport"/>
</dbReference>
<evidence type="ECO:0000256" key="6">
    <source>
        <dbReference type="SAM" id="Phobius"/>
    </source>
</evidence>
<keyword evidence="3 6" id="KW-0812">Transmembrane</keyword>
<keyword evidence="2" id="KW-1003">Cell membrane</keyword>
<protein>
    <submittedName>
        <fullName evidence="7">O-antigen/teichoic acid export membrane protein</fullName>
    </submittedName>
</protein>
<evidence type="ECO:0000313" key="7">
    <source>
        <dbReference type="EMBL" id="MBB5712777.1"/>
    </source>
</evidence>
<feature type="transmembrane region" description="Helical" evidence="6">
    <location>
        <begin position="295"/>
        <end position="313"/>
    </location>
</feature>
<dbReference type="EMBL" id="JACIJF010000025">
    <property type="protein sequence ID" value="MBB5712777.1"/>
    <property type="molecule type" value="Genomic_DNA"/>
</dbReference>
<gene>
    <name evidence="7" type="ORF">FHT02_004038</name>
</gene>
<evidence type="ECO:0000256" key="1">
    <source>
        <dbReference type="ARBA" id="ARBA00004651"/>
    </source>
</evidence>
<reference evidence="7 8" key="1">
    <citation type="submission" date="2020-08" db="EMBL/GenBank/DDBJ databases">
        <title>Genomic Encyclopedia of Type Strains, Phase IV (KMG-IV): sequencing the most valuable type-strain genomes for metagenomic binning, comparative biology and taxonomic classification.</title>
        <authorList>
            <person name="Goeker M."/>
        </authorList>
    </citation>
    <scope>NUCLEOTIDE SEQUENCE [LARGE SCALE GENOMIC DNA]</scope>
    <source>
        <strain evidence="7 8">DSM 26736</strain>
    </source>
</reference>
<feature type="transmembrane region" description="Helical" evidence="6">
    <location>
        <begin position="213"/>
        <end position="235"/>
    </location>
</feature>
<feature type="transmembrane region" description="Helical" evidence="6">
    <location>
        <begin position="401"/>
        <end position="419"/>
    </location>
</feature>
<organism evidence="7 8">
    <name type="scientific">Sphingomonas xinjiangensis</name>
    <dbReference type="NCBI Taxonomy" id="643568"/>
    <lineage>
        <taxon>Bacteria</taxon>
        <taxon>Pseudomonadati</taxon>
        <taxon>Pseudomonadota</taxon>
        <taxon>Alphaproteobacteria</taxon>
        <taxon>Sphingomonadales</taxon>
        <taxon>Sphingomonadaceae</taxon>
        <taxon>Sphingomonas</taxon>
    </lineage>
</organism>
<feature type="transmembrane region" description="Helical" evidence="6">
    <location>
        <begin position="126"/>
        <end position="148"/>
    </location>
</feature>
<proteinExistence type="predicted"/>
<evidence type="ECO:0000256" key="2">
    <source>
        <dbReference type="ARBA" id="ARBA00022475"/>
    </source>
</evidence>
<keyword evidence="5 6" id="KW-0472">Membrane</keyword>
<accession>A0A840YSZ4</accession>
<feature type="transmembrane region" description="Helical" evidence="6">
    <location>
        <begin position="190"/>
        <end position="207"/>
    </location>
</feature>
<dbReference type="GO" id="GO:0005886">
    <property type="term" value="C:plasma membrane"/>
    <property type="evidence" value="ECO:0007669"/>
    <property type="project" value="UniProtKB-SubCell"/>
</dbReference>
<feature type="transmembrane region" description="Helical" evidence="6">
    <location>
        <begin position="431"/>
        <end position="449"/>
    </location>
</feature>
<comment type="subcellular location">
    <subcellularLocation>
        <location evidence="1">Cell membrane</location>
        <topology evidence="1">Multi-pass membrane protein</topology>
    </subcellularLocation>
</comment>
<dbReference type="PANTHER" id="PTHR30250">
    <property type="entry name" value="PST FAMILY PREDICTED COLANIC ACID TRANSPORTER"/>
    <property type="match status" value="1"/>
</dbReference>
<feature type="transmembrane region" description="Helical" evidence="6">
    <location>
        <begin position="160"/>
        <end position="183"/>
    </location>
</feature>